<dbReference type="EnsemblPlants" id="OMERI02G36140.7">
    <property type="protein sequence ID" value="OMERI02G36140.7"/>
    <property type="gene ID" value="OMERI02G36140"/>
</dbReference>
<feature type="signal peptide" evidence="1">
    <location>
        <begin position="1"/>
        <end position="20"/>
    </location>
</feature>
<dbReference type="AlphaFoldDB" id="A0A0E0CTJ2"/>
<proteinExistence type="predicted"/>
<protein>
    <recommendedName>
        <fullName evidence="4">Secreted protein</fullName>
    </recommendedName>
</protein>
<keyword evidence="1" id="KW-0732">Signal</keyword>
<keyword evidence="3" id="KW-1185">Reference proteome</keyword>
<evidence type="ECO:0008006" key="4">
    <source>
        <dbReference type="Google" id="ProtNLM"/>
    </source>
</evidence>
<reference evidence="2" key="1">
    <citation type="submission" date="2015-04" db="UniProtKB">
        <authorList>
            <consortium name="EnsemblPlants"/>
        </authorList>
    </citation>
    <scope>IDENTIFICATION</scope>
</reference>
<feature type="chain" id="PRO_5002356233" description="Secreted protein" evidence="1">
    <location>
        <begin position="21"/>
        <end position="150"/>
    </location>
</feature>
<dbReference type="Proteomes" id="UP000008021">
    <property type="component" value="Chromosome 2"/>
</dbReference>
<name>A0A0E0CTJ2_9ORYZ</name>
<evidence type="ECO:0000313" key="3">
    <source>
        <dbReference type="Proteomes" id="UP000008021"/>
    </source>
</evidence>
<evidence type="ECO:0000256" key="1">
    <source>
        <dbReference type="SAM" id="SignalP"/>
    </source>
</evidence>
<sequence>MVIQHVLLLKFGVGCVGMQAGDVNLGEKQCCLKLVDGVKGVVDHQLVAAVAERQQVVQQWLLVVGQLGRHESGDQVRAFADGGGQREVRRRQVQGAKIDFQLGVVISDGVICSTDRFAEWTLTNSQMPGFILTANATNGGSTAASCMTHG</sequence>
<dbReference type="Gramene" id="OMERI02G36140.7">
    <property type="protein sequence ID" value="OMERI02G36140.7"/>
    <property type="gene ID" value="OMERI02G36140"/>
</dbReference>
<organism evidence="2">
    <name type="scientific">Oryza meridionalis</name>
    <dbReference type="NCBI Taxonomy" id="40149"/>
    <lineage>
        <taxon>Eukaryota</taxon>
        <taxon>Viridiplantae</taxon>
        <taxon>Streptophyta</taxon>
        <taxon>Embryophyta</taxon>
        <taxon>Tracheophyta</taxon>
        <taxon>Spermatophyta</taxon>
        <taxon>Magnoliopsida</taxon>
        <taxon>Liliopsida</taxon>
        <taxon>Poales</taxon>
        <taxon>Poaceae</taxon>
        <taxon>BOP clade</taxon>
        <taxon>Oryzoideae</taxon>
        <taxon>Oryzeae</taxon>
        <taxon>Oryzinae</taxon>
        <taxon>Oryza</taxon>
    </lineage>
</organism>
<reference evidence="2" key="2">
    <citation type="submission" date="2018-05" db="EMBL/GenBank/DDBJ databases">
        <title>OmerRS3 (Oryza meridionalis Reference Sequence Version 3).</title>
        <authorList>
            <person name="Zhang J."/>
            <person name="Kudrna D."/>
            <person name="Lee S."/>
            <person name="Talag J."/>
            <person name="Welchert J."/>
            <person name="Wing R.A."/>
        </authorList>
    </citation>
    <scope>NUCLEOTIDE SEQUENCE [LARGE SCALE GENOMIC DNA]</scope>
    <source>
        <strain evidence="2">cv. OR44</strain>
    </source>
</reference>
<evidence type="ECO:0000313" key="2">
    <source>
        <dbReference type="EnsemblPlants" id="OMERI02G36140.7"/>
    </source>
</evidence>
<accession>A0A0E0CTJ2</accession>